<feature type="region of interest" description="Disordered" evidence="1">
    <location>
        <begin position="1"/>
        <end position="63"/>
    </location>
</feature>
<sequence length="276" mass="30813">MVTTKRTSNKRSAAEAVASSGGYNSYSCYGTAAASVGPKPKKPRKNSTGRRQPVALPPLPPPPPLITIAGGADYHRNHHKVYVLIGTHHVKDDVDPYRGRLQCTSKTTVCGVFTTRALAIRAMHHQIHRMGLQQHDPDDYVCHLKDGSYCTTFQIAEREIWGVPHAERNVFLDPVAERAQWTTDAGAWMKGDNPMDDDDGKNETQEEEDKSKDKNDNHTEDKEEEMADHRDDHEDPKDDAATDEEEEESEDSKVAACDEGSEEKKENMSVVFRIGD</sequence>
<comment type="caution">
    <text evidence="2">The sequence shown here is derived from an EMBL/GenBank/DDBJ whole genome shotgun (WGS) entry which is preliminary data.</text>
</comment>
<reference evidence="2" key="1">
    <citation type="submission" date="2020-06" db="EMBL/GenBank/DDBJ databases">
        <authorList>
            <consortium name="Plant Systems Biology data submission"/>
        </authorList>
    </citation>
    <scope>NUCLEOTIDE SEQUENCE</scope>
    <source>
        <strain evidence="2">D6</strain>
    </source>
</reference>
<dbReference type="AlphaFoldDB" id="A0A9N8H5U4"/>
<evidence type="ECO:0000313" key="3">
    <source>
        <dbReference type="Proteomes" id="UP001153069"/>
    </source>
</evidence>
<proteinExistence type="predicted"/>
<gene>
    <name evidence="2" type="ORF">SEMRO_124_G059940.1</name>
</gene>
<dbReference type="EMBL" id="CAICTM010000123">
    <property type="protein sequence ID" value="CAB9502001.1"/>
    <property type="molecule type" value="Genomic_DNA"/>
</dbReference>
<protein>
    <submittedName>
        <fullName evidence="2">Uncharacterized protein</fullName>
    </submittedName>
</protein>
<keyword evidence="3" id="KW-1185">Reference proteome</keyword>
<dbReference type="Proteomes" id="UP001153069">
    <property type="component" value="Unassembled WGS sequence"/>
</dbReference>
<evidence type="ECO:0000313" key="2">
    <source>
        <dbReference type="EMBL" id="CAB9502001.1"/>
    </source>
</evidence>
<feature type="compositionally biased region" description="Basic residues" evidence="1">
    <location>
        <begin position="39"/>
        <end position="48"/>
    </location>
</feature>
<feature type="compositionally biased region" description="Acidic residues" evidence="1">
    <location>
        <begin position="241"/>
        <end position="250"/>
    </location>
</feature>
<evidence type="ECO:0000256" key="1">
    <source>
        <dbReference type="SAM" id="MobiDB-lite"/>
    </source>
</evidence>
<organism evidence="2 3">
    <name type="scientific">Seminavis robusta</name>
    <dbReference type="NCBI Taxonomy" id="568900"/>
    <lineage>
        <taxon>Eukaryota</taxon>
        <taxon>Sar</taxon>
        <taxon>Stramenopiles</taxon>
        <taxon>Ochrophyta</taxon>
        <taxon>Bacillariophyta</taxon>
        <taxon>Bacillariophyceae</taxon>
        <taxon>Bacillariophycidae</taxon>
        <taxon>Naviculales</taxon>
        <taxon>Naviculaceae</taxon>
        <taxon>Seminavis</taxon>
    </lineage>
</organism>
<accession>A0A9N8H5U4</accession>
<feature type="compositionally biased region" description="Basic and acidic residues" evidence="1">
    <location>
        <begin position="201"/>
        <end position="240"/>
    </location>
</feature>
<feature type="region of interest" description="Disordered" evidence="1">
    <location>
        <begin position="184"/>
        <end position="276"/>
    </location>
</feature>
<name>A0A9N8H5U4_9STRA</name>
<feature type="compositionally biased region" description="Low complexity" evidence="1">
    <location>
        <begin position="19"/>
        <end position="30"/>
    </location>
</feature>